<gene>
    <name evidence="1" type="ORF">F6X53_23575</name>
</gene>
<keyword evidence="2" id="KW-1185">Reference proteome</keyword>
<reference evidence="1 2" key="1">
    <citation type="submission" date="2019-09" db="EMBL/GenBank/DDBJ databases">
        <title>YIM 48816 draft genome.</title>
        <authorList>
            <person name="Jiang L."/>
        </authorList>
    </citation>
    <scope>NUCLEOTIDE SEQUENCE [LARGE SCALE GENOMIC DNA]</scope>
    <source>
        <strain evidence="1 2">YIM 48816</strain>
    </source>
</reference>
<evidence type="ECO:0000313" key="2">
    <source>
        <dbReference type="Proteomes" id="UP000474159"/>
    </source>
</evidence>
<name>A0A6L3SVE1_9HYPH</name>
<evidence type="ECO:0000313" key="1">
    <source>
        <dbReference type="EMBL" id="KAB1076493.1"/>
    </source>
</evidence>
<dbReference type="RefSeq" id="WP_151002861.1">
    <property type="nucleotide sequence ID" value="NZ_BPQY01000658.1"/>
</dbReference>
<accession>A0A6L3SVE1</accession>
<evidence type="ECO:0008006" key="3">
    <source>
        <dbReference type="Google" id="ProtNLM"/>
    </source>
</evidence>
<dbReference type="Proteomes" id="UP000474159">
    <property type="component" value="Unassembled WGS sequence"/>
</dbReference>
<comment type="caution">
    <text evidence="1">The sequence shown here is derived from an EMBL/GenBank/DDBJ whole genome shotgun (WGS) entry which is preliminary data.</text>
</comment>
<proteinExistence type="predicted"/>
<sequence>MKTAFLLILTIFSGSAQPDEGATAVFETRERCERVGEMAVQHALQELSQRGIKAGSAWYRCQEVRGRATDDLTQ</sequence>
<protein>
    <recommendedName>
        <fullName evidence="3">PepSY domain-containing protein</fullName>
    </recommendedName>
</protein>
<organism evidence="1 2">
    <name type="scientific">Methylobacterium soli</name>
    <dbReference type="NCBI Taxonomy" id="553447"/>
    <lineage>
        <taxon>Bacteria</taxon>
        <taxon>Pseudomonadati</taxon>
        <taxon>Pseudomonadota</taxon>
        <taxon>Alphaproteobacteria</taxon>
        <taxon>Hyphomicrobiales</taxon>
        <taxon>Methylobacteriaceae</taxon>
        <taxon>Methylobacterium</taxon>
    </lineage>
</organism>
<dbReference type="EMBL" id="VZZK01000030">
    <property type="protein sequence ID" value="KAB1076493.1"/>
    <property type="molecule type" value="Genomic_DNA"/>
</dbReference>
<dbReference type="AlphaFoldDB" id="A0A6L3SVE1"/>
<dbReference type="OrthoDB" id="9862887at2"/>